<feature type="region of interest" description="Disordered" evidence="1">
    <location>
        <begin position="107"/>
        <end position="126"/>
    </location>
</feature>
<name>A0AAV5A0B0_9AGAM</name>
<evidence type="ECO:0000256" key="1">
    <source>
        <dbReference type="SAM" id="MobiDB-lite"/>
    </source>
</evidence>
<reference evidence="2" key="1">
    <citation type="submission" date="2021-10" db="EMBL/GenBank/DDBJ databases">
        <title>De novo Genome Assembly of Clathrus columnatus (Basidiomycota, Fungi) Using Illumina and Nanopore Sequence Data.</title>
        <authorList>
            <person name="Ogiso-Tanaka E."/>
            <person name="Itagaki H."/>
            <person name="Hosoya T."/>
            <person name="Hosaka K."/>
        </authorList>
    </citation>
    <scope>NUCLEOTIDE SEQUENCE</scope>
    <source>
        <strain evidence="2">MO-923</strain>
    </source>
</reference>
<dbReference type="AlphaFoldDB" id="A0AAV5A0B0"/>
<proteinExistence type="predicted"/>
<dbReference type="Proteomes" id="UP001050691">
    <property type="component" value="Unassembled WGS sequence"/>
</dbReference>
<protein>
    <submittedName>
        <fullName evidence="2">Uncharacterized protein</fullName>
    </submittedName>
</protein>
<comment type="caution">
    <text evidence="2">The sequence shown here is derived from an EMBL/GenBank/DDBJ whole genome shotgun (WGS) entry which is preliminary data.</text>
</comment>
<evidence type="ECO:0000313" key="2">
    <source>
        <dbReference type="EMBL" id="GJJ06933.1"/>
    </source>
</evidence>
<keyword evidence="3" id="KW-1185">Reference proteome</keyword>
<sequence>MSQVSGRMETRGNWVTLSKIESTRLKKILKKNYTKHWNSLKETGKGLVDEGQEDEIAEGSKLENIWHKKIYKFPWYKQMSNLMGKSPVFDSINNSGIDRDTSHVHIRSHVSSEAGDDDDIMSSKSKSECADVINSHTTSPGLDSPLPMFSLESLPQSSSPSPEPAHAIATSKIPANKHATTVPAAGNSKHKQPNIITKAGDILEQNHAMQEWLAKVQVQAQVACKQEKQKGKMRI</sequence>
<organism evidence="2 3">
    <name type="scientific">Clathrus columnatus</name>
    <dbReference type="NCBI Taxonomy" id="1419009"/>
    <lineage>
        <taxon>Eukaryota</taxon>
        <taxon>Fungi</taxon>
        <taxon>Dikarya</taxon>
        <taxon>Basidiomycota</taxon>
        <taxon>Agaricomycotina</taxon>
        <taxon>Agaricomycetes</taxon>
        <taxon>Phallomycetidae</taxon>
        <taxon>Phallales</taxon>
        <taxon>Clathraceae</taxon>
        <taxon>Clathrus</taxon>
    </lineage>
</organism>
<dbReference type="EMBL" id="BPWL01000002">
    <property type="protein sequence ID" value="GJJ06933.1"/>
    <property type="molecule type" value="Genomic_DNA"/>
</dbReference>
<accession>A0AAV5A0B0</accession>
<gene>
    <name evidence="2" type="ORF">Clacol_001129</name>
</gene>
<evidence type="ECO:0000313" key="3">
    <source>
        <dbReference type="Proteomes" id="UP001050691"/>
    </source>
</evidence>